<keyword evidence="16" id="KW-1185">Reference proteome</keyword>
<evidence type="ECO:0000256" key="5">
    <source>
        <dbReference type="ARBA" id="ARBA00022598"/>
    </source>
</evidence>
<dbReference type="SUPFAM" id="SSF55681">
    <property type="entry name" value="Class II aaRS and biotin synthetases"/>
    <property type="match status" value="1"/>
</dbReference>
<keyword evidence="9 12" id="KW-0030">Aminoacyl-tRNA synthetase</keyword>
<dbReference type="PANTHER" id="PTHR43697">
    <property type="entry name" value="SERYL-TRNA SYNTHETASE"/>
    <property type="match status" value="1"/>
</dbReference>
<comment type="catalytic activity">
    <reaction evidence="11 12">
        <text>tRNA(Ser) + L-serine + ATP = L-seryl-tRNA(Ser) + AMP + diphosphate + H(+)</text>
        <dbReference type="Rhea" id="RHEA:12292"/>
        <dbReference type="Rhea" id="RHEA-COMP:9669"/>
        <dbReference type="Rhea" id="RHEA-COMP:9703"/>
        <dbReference type="ChEBI" id="CHEBI:15378"/>
        <dbReference type="ChEBI" id="CHEBI:30616"/>
        <dbReference type="ChEBI" id="CHEBI:33019"/>
        <dbReference type="ChEBI" id="CHEBI:33384"/>
        <dbReference type="ChEBI" id="CHEBI:78442"/>
        <dbReference type="ChEBI" id="CHEBI:78533"/>
        <dbReference type="ChEBI" id="CHEBI:456215"/>
        <dbReference type="EC" id="6.1.1.11"/>
    </reaction>
</comment>
<accession>A0ABP8XHH9</accession>
<dbReference type="InterPro" id="IPR033729">
    <property type="entry name" value="SerRS_core"/>
</dbReference>
<keyword evidence="6 12" id="KW-0547">Nucleotide-binding</keyword>
<comment type="subcellular location">
    <subcellularLocation>
        <location evidence="1 12">Cytoplasm</location>
    </subcellularLocation>
</comment>
<evidence type="ECO:0000256" key="4">
    <source>
        <dbReference type="ARBA" id="ARBA00022490"/>
    </source>
</evidence>
<dbReference type="RefSeq" id="WP_345383858.1">
    <property type="nucleotide sequence ID" value="NZ_BAABIC010000026.1"/>
</dbReference>
<protein>
    <recommendedName>
        <fullName evidence="12">Serine--tRNA ligase</fullName>
        <ecNumber evidence="12">6.1.1.11</ecNumber>
    </recommendedName>
    <alternativeName>
        <fullName evidence="12">Seryl-tRNA synthetase</fullName>
        <shortName evidence="12">SerRS</shortName>
    </alternativeName>
    <alternativeName>
        <fullName evidence="12">Seryl-tRNA(Ser/Sec) synthetase</fullName>
    </alternativeName>
</protein>
<dbReference type="InterPro" id="IPR002314">
    <property type="entry name" value="aa-tRNA-synt_IIb"/>
</dbReference>
<name>A0ABP8XHH9_9PSEU</name>
<feature type="binding site" evidence="12">
    <location>
        <position position="276"/>
    </location>
    <ligand>
        <name>ATP</name>
        <dbReference type="ChEBI" id="CHEBI:30616"/>
    </ligand>
</feature>
<dbReference type="CDD" id="cd00770">
    <property type="entry name" value="SerRS_core"/>
    <property type="match status" value="1"/>
</dbReference>
<dbReference type="PIRSF" id="PIRSF001529">
    <property type="entry name" value="Ser-tRNA-synth_IIa"/>
    <property type="match status" value="1"/>
</dbReference>
<dbReference type="InterPro" id="IPR042103">
    <property type="entry name" value="SerRS_1_N_sf"/>
</dbReference>
<evidence type="ECO:0000256" key="9">
    <source>
        <dbReference type="ARBA" id="ARBA00023146"/>
    </source>
</evidence>
<dbReference type="EMBL" id="BAABIC010000026">
    <property type="protein sequence ID" value="GAA4708256.1"/>
    <property type="molecule type" value="Genomic_DNA"/>
</dbReference>
<evidence type="ECO:0000313" key="15">
    <source>
        <dbReference type="EMBL" id="GAA4708256.1"/>
    </source>
</evidence>
<feature type="binding site" evidence="12">
    <location>
        <begin position="229"/>
        <end position="231"/>
    </location>
    <ligand>
        <name>L-serine</name>
        <dbReference type="ChEBI" id="CHEBI:33384"/>
    </ligand>
</feature>
<reference evidence="16" key="1">
    <citation type="journal article" date="2019" name="Int. J. Syst. Evol. Microbiol.">
        <title>The Global Catalogue of Microorganisms (GCM) 10K type strain sequencing project: providing services to taxonomists for standard genome sequencing and annotation.</title>
        <authorList>
            <consortium name="The Broad Institute Genomics Platform"/>
            <consortium name="The Broad Institute Genome Sequencing Center for Infectious Disease"/>
            <person name="Wu L."/>
            <person name="Ma J."/>
        </authorList>
    </citation>
    <scope>NUCLEOTIDE SEQUENCE [LARGE SCALE GENOMIC DNA]</scope>
    <source>
        <strain evidence="16">JCM 18055</strain>
    </source>
</reference>
<dbReference type="InterPro" id="IPR006195">
    <property type="entry name" value="aa-tRNA-synth_II"/>
</dbReference>
<evidence type="ECO:0000256" key="7">
    <source>
        <dbReference type="ARBA" id="ARBA00022840"/>
    </source>
</evidence>
<dbReference type="InterPro" id="IPR045864">
    <property type="entry name" value="aa-tRNA-synth_II/BPL/LPL"/>
</dbReference>
<feature type="binding site" evidence="12">
    <location>
        <begin position="260"/>
        <end position="262"/>
    </location>
    <ligand>
        <name>ATP</name>
        <dbReference type="ChEBI" id="CHEBI:30616"/>
    </ligand>
</feature>
<feature type="domain" description="Aminoacyl-transfer RNA synthetases class-II family profile" evidence="14">
    <location>
        <begin position="135"/>
        <end position="407"/>
    </location>
</feature>
<keyword evidence="8 12" id="KW-0648">Protein biosynthesis</keyword>
<evidence type="ECO:0000256" key="6">
    <source>
        <dbReference type="ARBA" id="ARBA00022741"/>
    </source>
</evidence>
<dbReference type="InterPro" id="IPR002317">
    <property type="entry name" value="Ser-tRNA-ligase_type_1"/>
</dbReference>
<dbReference type="InterPro" id="IPR010978">
    <property type="entry name" value="tRNA-bd_arm"/>
</dbReference>
<dbReference type="NCBIfam" id="TIGR00414">
    <property type="entry name" value="serS"/>
    <property type="match status" value="1"/>
</dbReference>
<dbReference type="Gene3D" id="3.30.930.10">
    <property type="entry name" value="Bira Bifunctional Protein, Domain 2"/>
    <property type="match status" value="1"/>
</dbReference>
<feature type="binding site" evidence="12">
    <location>
        <position position="283"/>
    </location>
    <ligand>
        <name>L-serine</name>
        <dbReference type="ChEBI" id="CHEBI:33384"/>
    </ligand>
</feature>
<evidence type="ECO:0000256" key="8">
    <source>
        <dbReference type="ARBA" id="ARBA00022917"/>
    </source>
</evidence>
<dbReference type="PRINTS" id="PR00981">
    <property type="entry name" value="TRNASYNTHSER"/>
</dbReference>
<comment type="similarity">
    <text evidence="3 12">Belongs to the class-II aminoacyl-tRNA synthetase family. Type-1 seryl-tRNA synthetase subfamily.</text>
</comment>
<comment type="catalytic activity">
    <reaction evidence="10 12">
        <text>tRNA(Sec) + L-serine + ATP = L-seryl-tRNA(Sec) + AMP + diphosphate + H(+)</text>
        <dbReference type="Rhea" id="RHEA:42580"/>
        <dbReference type="Rhea" id="RHEA-COMP:9742"/>
        <dbReference type="Rhea" id="RHEA-COMP:10128"/>
        <dbReference type="ChEBI" id="CHEBI:15378"/>
        <dbReference type="ChEBI" id="CHEBI:30616"/>
        <dbReference type="ChEBI" id="CHEBI:33019"/>
        <dbReference type="ChEBI" id="CHEBI:33384"/>
        <dbReference type="ChEBI" id="CHEBI:78442"/>
        <dbReference type="ChEBI" id="CHEBI:78533"/>
        <dbReference type="ChEBI" id="CHEBI:456215"/>
        <dbReference type="EC" id="6.1.1.11"/>
    </reaction>
</comment>
<keyword evidence="13" id="KW-0175">Coiled coil</keyword>
<feature type="binding site" evidence="12">
    <location>
        <position position="382"/>
    </location>
    <ligand>
        <name>L-serine</name>
        <dbReference type="ChEBI" id="CHEBI:33384"/>
    </ligand>
</feature>
<sequence length="422" mass="46270">MHDPRVLLDPATDAVRKLARRGYSLDLERLEKLLGGRNAAIQRGDESRAEANRLQKAVKGASPEERPALVEKARETKAAITLAEEEHKALEAQLTEYLLEIPNLPADELPDGASDEDAQEVRTWGEIPAVENPLDHVDLGEKLGILDLPRATKLSGPRFAVLKGRGAALERALARFFLDLHTEHHGYTEWSVPALVTRPTMTGTGQLPKFEQDLFRTEVADRELFLIPTAEVPLTNLHARETLAAEELPLAYTAQTPCFRSEAGSYGKDTRGLIRVHEFSKVELVRIVDPARAREELEVLLGHAEAVVQALGLAYRVVRLAAGDIGFSAEYTYDIEVWLPSQGRYREISSVSDFGTFQARRAGIRTKAKDGARGFAATLNGSGLPIGRTLVAVLEQGQQPDGSVRIPPALVPYTGFDTLTPA</sequence>
<evidence type="ECO:0000256" key="3">
    <source>
        <dbReference type="ARBA" id="ARBA00010728"/>
    </source>
</evidence>
<evidence type="ECO:0000259" key="14">
    <source>
        <dbReference type="PROSITE" id="PS50862"/>
    </source>
</evidence>
<dbReference type="Pfam" id="PF02403">
    <property type="entry name" value="Seryl_tRNA_N"/>
    <property type="match status" value="1"/>
</dbReference>
<dbReference type="GO" id="GO:0016874">
    <property type="term" value="F:ligase activity"/>
    <property type="evidence" value="ECO:0007669"/>
    <property type="project" value="UniProtKB-KW"/>
</dbReference>
<comment type="function">
    <text evidence="12">Catalyzes the attachment of serine to tRNA(Ser). Is also able to aminoacylate tRNA(Sec) with serine, to form the misacylated tRNA L-seryl-tRNA(Sec), which will be further converted into selenocysteinyl-tRNA(Sec).</text>
</comment>
<keyword evidence="5 12" id="KW-0436">Ligase</keyword>
<evidence type="ECO:0000313" key="16">
    <source>
        <dbReference type="Proteomes" id="UP001500325"/>
    </source>
</evidence>
<evidence type="ECO:0000256" key="11">
    <source>
        <dbReference type="ARBA" id="ARBA00048823"/>
    </source>
</evidence>
<dbReference type="Pfam" id="PF00587">
    <property type="entry name" value="tRNA-synt_2b"/>
    <property type="match status" value="1"/>
</dbReference>
<evidence type="ECO:0000256" key="10">
    <source>
        <dbReference type="ARBA" id="ARBA00047929"/>
    </source>
</evidence>
<comment type="domain">
    <text evidence="12">Consists of two distinct domains, a catalytic core and a N-terminal extension that is involved in tRNA binding.</text>
</comment>
<dbReference type="PROSITE" id="PS50862">
    <property type="entry name" value="AA_TRNA_LIGASE_II"/>
    <property type="match status" value="1"/>
</dbReference>
<feature type="binding site" evidence="12">
    <location>
        <begin position="347"/>
        <end position="350"/>
    </location>
    <ligand>
        <name>ATP</name>
        <dbReference type="ChEBI" id="CHEBI:30616"/>
    </ligand>
</feature>
<organism evidence="15 16">
    <name type="scientific">Pseudonocardia yuanmonensis</name>
    <dbReference type="NCBI Taxonomy" id="1095914"/>
    <lineage>
        <taxon>Bacteria</taxon>
        <taxon>Bacillati</taxon>
        <taxon>Actinomycetota</taxon>
        <taxon>Actinomycetes</taxon>
        <taxon>Pseudonocardiales</taxon>
        <taxon>Pseudonocardiaceae</taxon>
        <taxon>Pseudonocardia</taxon>
    </lineage>
</organism>
<dbReference type="Gene3D" id="1.10.287.40">
    <property type="entry name" value="Serine-tRNA synthetase, tRNA binding domain"/>
    <property type="match status" value="1"/>
</dbReference>
<dbReference type="HAMAP" id="MF_00176">
    <property type="entry name" value="Ser_tRNA_synth_type1"/>
    <property type="match status" value="1"/>
</dbReference>
<dbReference type="InterPro" id="IPR015866">
    <property type="entry name" value="Ser-tRNA-synth_1_N"/>
</dbReference>
<keyword evidence="4 12" id="KW-0963">Cytoplasm</keyword>
<comment type="subunit">
    <text evidence="12">Homodimer. The tRNA molecule binds across the dimer.</text>
</comment>
<dbReference type="SUPFAM" id="SSF46589">
    <property type="entry name" value="tRNA-binding arm"/>
    <property type="match status" value="1"/>
</dbReference>
<evidence type="ECO:0000256" key="2">
    <source>
        <dbReference type="ARBA" id="ARBA00005045"/>
    </source>
</evidence>
<proteinExistence type="inferred from homology"/>
<comment type="caution">
    <text evidence="15">The sequence shown here is derived from an EMBL/GenBank/DDBJ whole genome shotgun (WGS) entry which is preliminary data.</text>
</comment>
<evidence type="ECO:0000256" key="1">
    <source>
        <dbReference type="ARBA" id="ARBA00004496"/>
    </source>
</evidence>
<gene>
    <name evidence="12 15" type="primary">serS</name>
    <name evidence="15" type="ORF">GCM10023215_56940</name>
</gene>
<evidence type="ECO:0000256" key="13">
    <source>
        <dbReference type="SAM" id="Coils"/>
    </source>
</evidence>
<dbReference type="PANTHER" id="PTHR43697:SF1">
    <property type="entry name" value="SERINE--TRNA LIGASE"/>
    <property type="match status" value="1"/>
</dbReference>
<feature type="coiled-coil region" evidence="13">
    <location>
        <begin position="73"/>
        <end position="100"/>
    </location>
</feature>
<dbReference type="EC" id="6.1.1.11" evidence="12"/>
<keyword evidence="7 12" id="KW-0067">ATP-binding</keyword>
<comment type="pathway">
    <text evidence="2 12">Aminoacyl-tRNA biosynthesis; selenocysteinyl-tRNA(Sec) biosynthesis; L-seryl-tRNA(Sec) from L-serine and tRNA(Sec): step 1/1.</text>
</comment>
<dbReference type="Proteomes" id="UP001500325">
    <property type="component" value="Unassembled WGS sequence"/>
</dbReference>
<evidence type="ECO:0000256" key="12">
    <source>
        <dbReference type="HAMAP-Rule" id="MF_00176"/>
    </source>
</evidence>